<reference evidence="5 6" key="1">
    <citation type="journal article" date="2013" name="Antonie Van Leeuwenhoek">
        <title>Paracoccus zhejiangensis sp. nov., isolated from activated sludge in wastewater-treatment system.</title>
        <authorList>
            <person name="Wu Z.G."/>
            <person name="Zhang D.F."/>
            <person name="Liu Y.L."/>
            <person name="Wang F."/>
            <person name="Jiang X."/>
            <person name="Li C."/>
            <person name="Li S.P."/>
            <person name="Hong Q."/>
            <person name="Li W.J."/>
        </authorList>
    </citation>
    <scope>NUCLEOTIDE SEQUENCE [LARGE SCALE GENOMIC DNA]</scope>
    <source>
        <strain evidence="5 6">J6</strain>
        <plasmid evidence="6">Plasmid ppz01</plasmid>
    </source>
</reference>
<name>A0A2H5F542_9RHOB</name>
<accession>A0A2H5F542</accession>
<geneLocation type="plasmid" evidence="6">
    <name>ppz01</name>
</geneLocation>
<evidence type="ECO:0000256" key="3">
    <source>
        <dbReference type="ARBA" id="ARBA00022764"/>
    </source>
</evidence>
<keyword evidence="3" id="KW-0574">Periplasm</keyword>
<keyword evidence="2 4" id="KW-0732">Signal</keyword>
<dbReference type="PANTHER" id="PTHR33376">
    <property type="match status" value="1"/>
</dbReference>
<evidence type="ECO:0000313" key="5">
    <source>
        <dbReference type="EMBL" id="AUH66654.1"/>
    </source>
</evidence>
<evidence type="ECO:0000256" key="2">
    <source>
        <dbReference type="ARBA" id="ARBA00022729"/>
    </source>
</evidence>
<feature type="signal peptide" evidence="4">
    <location>
        <begin position="1"/>
        <end position="19"/>
    </location>
</feature>
<dbReference type="EMBL" id="CP025431">
    <property type="protein sequence ID" value="AUH66654.1"/>
    <property type="molecule type" value="Genomic_DNA"/>
</dbReference>
<proteinExistence type="predicted"/>
<comment type="subcellular location">
    <subcellularLocation>
        <location evidence="1">Periplasm</location>
    </subcellularLocation>
</comment>
<feature type="chain" id="PRO_5014118987" evidence="4">
    <location>
        <begin position="20"/>
        <end position="347"/>
    </location>
</feature>
<dbReference type="Pfam" id="PF03480">
    <property type="entry name" value="DctP"/>
    <property type="match status" value="1"/>
</dbReference>
<keyword evidence="6" id="KW-1185">Reference proteome</keyword>
<organism evidence="5 6">
    <name type="scientific">Paracoccus zhejiangensis</name>
    <dbReference type="NCBI Taxonomy" id="1077935"/>
    <lineage>
        <taxon>Bacteria</taxon>
        <taxon>Pseudomonadati</taxon>
        <taxon>Pseudomonadota</taxon>
        <taxon>Alphaproteobacteria</taxon>
        <taxon>Rhodobacterales</taxon>
        <taxon>Paracoccaceae</taxon>
        <taxon>Paracoccus</taxon>
    </lineage>
</organism>
<dbReference type="InterPro" id="IPR038404">
    <property type="entry name" value="TRAP_DctP_sf"/>
</dbReference>
<evidence type="ECO:0000256" key="1">
    <source>
        <dbReference type="ARBA" id="ARBA00004418"/>
    </source>
</evidence>
<dbReference type="AlphaFoldDB" id="A0A2H5F542"/>
<dbReference type="Gene3D" id="3.40.190.170">
    <property type="entry name" value="Bacterial extracellular solute-binding protein, family 7"/>
    <property type="match status" value="1"/>
</dbReference>
<protein>
    <submittedName>
        <fullName evidence="5">C4-dicarboxylate ABC transporter substrate-binding protein</fullName>
    </submittedName>
</protein>
<evidence type="ECO:0000256" key="4">
    <source>
        <dbReference type="SAM" id="SignalP"/>
    </source>
</evidence>
<dbReference type="GO" id="GO:0042597">
    <property type="term" value="C:periplasmic space"/>
    <property type="evidence" value="ECO:0007669"/>
    <property type="project" value="UniProtKB-SubCell"/>
</dbReference>
<evidence type="ECO:0000313" key="6">
    <source>
        <dbReference type="Proteomes" id="UP000234530"/>
    </source>
</evidence>
<dbReference type="CDD" id="cd13666">
    <property type="entry name" value="PBP2_TRAP_DctP_like_1"/>
    <property type="match status" value="1"/>
</dbReference>
<dbReference type="InterPro" id="IPR018389">
    <property type="entry name" value="DctP_fam"/>
</dbReference>
<dbReference type="Proteomes" id="UP000234530">
    <property type="component" value="Plasmid pPZ01"/>
</dbReference>
<dbReference type="NCBIfam" id="NF037995">
    <property type="entry name" value="TRAP_S1"/>
    <property type="match status" value="1"/>
</dbReference>
<dbReference type="KEGG" id="pzh:CX676_20340"/>
<dbReference type="OrthoDB" id="9769667at2"/>
<dbReference type="RefSeq" id="WP_101754625.1">
    <property type="nucleotide sequence ID" value="NZ_CP025431.1"/>
</dbReference>
<sequence>MKTITATAALLTLAAPALAEEVELTIASSHAIQIPWVAPLQEVIVAETNKRLEAMGSEDRVNWTESYGGALYSFGDTLEAVGDGITDAGWVGSLWEESKMPYDNLTYFTPFSTDDVRLQMQVFNRLYDEVPALKQEWEDNNVVMLGATGADTYHLYTNFPVTSIDDLKGRKIIAPGTSGPWIAAVGAVPVNGALPTYYNQIETGVADGVISILTGAHPLKIHEVAPHVTLVGVGSNMVGGFGVNKDVWEGLPADVQQVLTELGPDYSARNADLLQERYDAILTELEADPSVTLTTLPEAERQKWVEALPDLAGQWAANLPEGKALLEAYMAAIREGGATPSRDWAVN</sequence>
<dbReference type="PANTHER" id="PTHR33376:SF15">
    <property type="entry name" value="BLL6794 PROTEIN"/>
    <property type="match status" value="1"/>
</dbReference>
<dbReference type="GO" id="GO:0055085">
    <property type="term" value="P:transmembrane transport"/>
    <property type="evidence" value="ECO:0007669"/>
    <property type="project" value="InterPro"/>
</dbReference>
<gene>
    <name evidence="5" type="ORF">CX676_20340</name>
</gene>
<keyword evidence="5" id="KW-0614">Plasmid</keyword>